<evidence type="ECO:0000256" key="5">
    <source>
        <dbReference type="ARBA" id="ARBA00047925"/>
    </source>
</evidence>
<evidence type="ECO:0000256" key="4">
    <source>
        <dbReference type="ARBA" id="ARBA00023027"/>
    </source>
</evidence>
<comment type="catalytic activity">
    <reaction evidence="5 6">
        <text>NAD(+) + ATP = ADP + NADP(+) + H(+)</text>
        <dbReference type="Rhea" id="RHEA:18629"/>
        <dbReference type="ChEBI" id="CHEBI:15378"/>
        <dbReference type="ChEBI" id="CHEBI:30616"/>
        <dbReference type="ChEBI" id="CHEBI:57540"/>
        <dbReference type="ChEBI" id="CHEBI:58349"/>
        <dbReference type="ChEBI" id="CHEBI:456216"/>
        <dbReference type="EC" id="2.7.1.23"/>
    </reaction>
</comment>
<feature type="binding site" evidence="6">
    <location>
        <begin position="188"/>
        <end position="193"/>
    </location>
    <ligand>
        <name>NAD(+)</name>
        <dbReference type="ChEBI" id="CHEBI:57540"/>
    </ligand>
</feature>
<dbReference type="PANTHER" id="PTHR20275:SF0">
    <property type="entry name" value="NAD KINASE"/>
    <property type="match status" value="1"/>
</dbReference>
<feature type="binding site" evidence="6">
    <location>
        <begin position="147"/>
        <end position="148"/>
    </location>
    <ligand>
        <name>NAD(+)</name>
        <dbReference type="ChEBI" id="CHEBI:57540"/>
    </ligand>
</feature>
<dbReference type="InterPro" id="IPR017438">
    <property type="entry name" value="ATP-NAD_kinase_N"/>
</dbReference>
<comment type="cofactor">
    <cofactor evidence="6">
        <name>a divalent metal cation</name>
        <dbReference type="ChEBI" id="CHEBI:60240"/>
    </cofactor>
</comment>
<dbReference type="PANTHER" id="PTHR20275">
    <property type="entry name" value="NAD KINASE"/>
    <property type="match status" value="1"/>
</dbReference>
<evidence type="ECO:0000256" key="3">
    <source>
        <dbReference type="ARBA" id="ARBA00022857"/>
    </source>
</evidence>
<dbReference type="Pfam" id="PF20143">
    <property type="entry name" value="NAD_kinase_C"/>
    <property type="match status" value="1"/>
</dbReference>
<dbReference type="OrthoDB" id="9774737at2"/>
<dbReference type="GO" id="GO:0051287">
    <property type="term" value="F:NAD binding"/>
    <property type="evidence" value="ECO:0007669"/>
    <property type="project" value="UniProtKB-ARBA"/>
</dbReference>
<dbReference type="GO" id="GO:0046872">
    <property type="term" value="F:metal ion binding"/>
    <property type="evidence" value="ECO:0007669"/>
    <property type="project" value="UniProtKB-UniRule"/>
</dbReference>
<dbReference type="HAMAP" id="MF_00361">
    <property type="entry name" value="NAD_kinase"/>
    <property type="match status" value="1"/>
</dbReference>
<sequence length="292" mass="32408">MQIAINGRTGDSGILKYFKQVTSLLKKHGIHILVSKDFGNYLKDISENALEGIKVYDGRDDLRNAKFMISMGGDGTLLETVTHIGSLMTPILGINTGRLGFLASTPKENIENAIDMLLNSQYSIENRSLLHLESESEIFGNQRFALNEIAITKKDTSSMIVVHTYIDGEYLNSYWSDGLIVATPTGSTGYSLSCGGPVVMPESKNFIITPISPHNLNVRPLVVSDNSVISFEIEGRAKNFLVSLDSRSFTVDDSIEMAVRRESFHCNLIKLEGINFLNTLRQKLNWGLDLRN</sequence>
<evidence type="ECO:0000256" key="6">
    <source>
        <dbReference type="HAMAP-Rule" id="MF_00361"/>
    </source>
</evidence>
<keyword evidence="3 6" id="KW-0521">NADP</keyword>
<protein>
    <recommendedName>
        <fullName evidence="6">NAD kinase</fullName>
        <ecNumber evidence="6">2.7.1.23</ecNumber>
    </recommendedName>
    <alternativeName>
        <fullName evidence="6">ATP-dependent NAD kinase</fullName>
    </alternativeName>
</protein>
<dbReference type="GO" id="GO:0003951">
    <property type="term" value="F:NAD+ kinase activity"/>
    <property type="evidence" value="ECO:0007669"/>
    <property type="project" value="UniProtKB-UniRule"/>
</dbReference>
<organism evidence="7 8">
    <name type="scientific">Mangrovivirga cuniculi</name>
    <dbReference type="NCBI Taxonomy" id="2715131"/>
    <lineage>
        <taxon>Bacteria</taxon>
        <taxon>Pseudomonadati</taxon>
        <taxon>Bacteroidota</taxon>
        <taxon>Cytophagia</taxon>
        <taxon>Cytophagales</taxon>
        <taxon>Mangrovivirgaceae</taxon>
        <taxon>Mangrovivirga</taxon>
    </lineage>
</organism>
<dbReference type="Proteomes" id="UP000298616">
    <property type="component" value="Chromosome"/>
</dbReference>
<dbReference type="InterPro" id="IPR016064">
    <property type="entry name" value="NAD/diacylglycerol_kinase_sf"/>
</dbReference>
<name>A0A4D7JF99_9BACT</name>
<dbReference type="SUPFAM" id="SSF111331">
    <property type="entry name" value="NAD kinase/diacylglycerol kinase-like"/>
    <property type="match status" value="1"/>
</dbReference>
<comment type="similarity">
    <text evidence="6">Belongs to the NAD kinase family.</text>
</comment>
<keyword evidence="6" id="KW-0547">Nucleotide-binding</keyword>
<dbReference type="InterPro" id="IPR002504">
    <property type="entry name" value="NADK"/>
</dbReference>
<proteinExistence type="inferred from homology"/>
<comment type="subcellular location">
    <subcellularLocation>
        <location evidence="6">Cytoplasm</location>
    </subcellularLocation>
</comment>
<keyword evidence="4 6" id="KW-0520">NAD</keyword>
<dbReference type="GO" id="GO:0005737">
    <property type="term" value="C:cytoplasm"/>
    <property type="evidence" value="ECO:0007669"/>
    <property type="project" value="UniProtKB-SubCell"/>
</dbReference>
<dbReference type="GO" id="GO:0006741">
    <property type="term" value="P:NADP+ biosynthetic process"/>
    <property type="evidence" value="ECO:0007669"/>
    <property type="project" value="UniProtKB-UniRule"/>
</dbReference>
<dbReference type="EC" id="2.7.1.23" evidence="6"/>
<dbReference type="RefSeq" id="WP_137088981.1">
    <property type="nucleotide sequence ID" value="NZ_CP028923.1"/>
</dbReference>
<dbReference type="InterPro" id="IPR017437">
    <property type="entry name" value="ATP-NAD_kinase_PpnK-typ_C"/>
</dbReference>
<dbReference type="Gene3D" id="3.40.50.10330">
    <property type="entry name" value="Probable inorganic polyphosphate/atp-NAD kinase, domain 1"/>
    <property type="match status" value="1"/>
</dbReference>
<keyword evidence="6" id="KW-0067">ATP-binding</keyword>
<dbReference type="KEGG" id="fpf:DCC35_00790"/>
<dbReference type="AlphaFoldDB" id="A0A4D7JF99"/>
<feature type="active site" description="Proton acceptor" evidence="6">
    <location>
        <position position="74"/>
    </location>
</feature>
<dbReference type="Gene3D" id="2.60.200.30">
    <property type="entry name" value="Probable inorganic polyphosphate/atp-NAD kinase, domain 2"/>
    <property type="match status" value="1"/>
</dbReference>
<dbReference type="Pfam" id="PF01513">
    <property type="entry name" value="NAD_kinase"/>
    <property type="match status" value="1"/>
</dbReference>
<dbReference type="EMBL" id="CP028923">
    <property type="protein sequence ID" value="QCK13387.1"/>
    <property type="molecule type" value="Genomic_DNA"/>
</dbReference>
<reference evidence="7 8" key="1">
    <citation type="submission" date="2018-04" db="EMBL/GenBank/DDBJ databases">
        <title>Complete genome uncultured novel isolate.</title>
        <authorList>
            <person name="Merlino G."/>
        </authorList>
    </citation>
    <scope>NUCLEOTIDE SEQUENCE [LARGE SCALE GENOMIC DNA]</scope>
    <source>
        <strain evidence="8">R1DC9</strain>
    </source>
</reference>
<evidence type="ECO:0000313" key="8">
    <source>
        <dbReference type="Proteomes" id="UP000298616"/>
    </source>
</evidence>
<feature type="binding site" evidence="6">
    <location>
        <position position="177"/>
    </location>
    <ligand>
        <name>NAD(+)</name>
        <dbReference type="ChEBI" id="CHEBI:57540"/>
    </ligand>
</feature>
<dbReference type="GO" id="GO:0005524">
    <property type="term" value="F:ATP binding"/>
    <property type="evidence" value="ECO:0007669"/>
    <property type="project" value="UniProtKB-KW"/>
</dbReference>
<accession>A0A4D7JF99</accession>
<keyword evidence="6" id="KW-0963">Cytoplasm</keyword>
<evidence type="ECO:0000313" key="7">
    <source>
        <dbReference type="EMBL" id="QCK13387.1"/>
    </source>
</evidence>
<keyword evidence="2 6" id="KW-0418">Kinase</keyword>
<gene>
    <name evidence="6" type="primary">nadK</name>
    <name evidence="7" type="ORF">DCC35_00790</name>
</gene>
<keyword evidence="1 6" id="KW-0808">Transferase</keyword>
<evidence type="ECO:0000256" key="1">
    <source>
        <dbReference type="ARBA" id="ARBA00022679"/>
    </source>
</evidence>
<comment type="function">
    <text evidence="6">Involved in the regulation of the intracellular balance of NAD and NADP, and is a key enzyme in the biosynthesis of NADP. Catalyzes specifically the phosphorylation on 2'-hydroxyl of the adenosine moiety of NAD to yield NADP.</text>
</comment>
<evidence type="ECO:0000256" key="2">
    <source>
        <dbReference type="ARBA" id="ARBA00022777"/>
    </source>
</evidence>
<keyword evidence="8" id="KW-1185">Reference proteome</keyword>
<dbReference type="NCBIfam" id="NF002521">
    <property type="entry name" value="PRK01911.1"/>
    <property type="match status" value="1"/>
</dbReference>
<comment type="caution">
    <text evidence="6">Lacks conserved residue(s) required for the propagation of feature annotation.</text>
</comment>
<dbReference type="GO" id="GO:0019674">
    <property type="term" value="P:NAD+ metabolic process"/>
    <property type="evidence" value="ECO:0007669"/>
    <property type="project" value="InterPro"/>
</dbReference>
<feature type="binding site" evidence="6">
    <location>
        <begin position="74"/>
        <end position="75"/>
    </location>
    <ligand>
        <name>NAD(+)</name>
        <dbReference type="ChEBI" id="CHEBI:57540"/>
    </ligand>
</feature>